<name>A0ABZ3FW98_9ACTN</name>
<feature type="domain" description="Penicillin-binding protein dimerisation" evidence="5">
    <location>
        <begin position="130"/>
        <end position="285"/>
    </location>
</feature>
<feature type="domain" description="NTF2-like N-terminal transpeptidase" evidence="6">
    <location>
        <begin position="81"/>
        <end position="119"/>
    </location>
</feature>
<evidence type="ECO:0000259" key="5">
    <source>
        <dbReference type="Pfam" id="PF03717"/>
    </source>
</evidence>
<dbReference type="Gene3D" id="3.30.1390.30">
    <property type="entry name" value="Penicillin-binding protein 2a, domain 3"/>
    <property type="match status" value="1"/>
</dbReference>
<dbReference type="Proteomes" id="UP001442841">
    <property type="component" value="Chromosome"/>
</dbReference>
<accession>A0ABZ3FW98</accession>
<gene>
    <name evidence="7" type="ORF">AADG42_17510</name>
</gene>
<dbReference type="Pfam" id="PF03717">
    <property type="entry name" value="PBP_dimer"/>
    <property type="match status" value="1"/>
</dbReference>
<dbReference type="InterPro" id="IPR036138">
    <property type="entry name" value="PBP_dimer_sf"/>
</dbReference>
<dbReference type="RefSeq" id="WP_425310468.1">
    <property type="nucleotide sequence ID" value="NZ_CP154795.1"/>
</dbReference>
<evidence type="ECO:0000256" key="1">
    <source>
        <dbReference type="ARBA" id="ARBA00004370"/>
    </source>
</evidence>
<dbReference type="InterPro" id="IPR050515">
    <property type="entry name" value="Beta-lactam/transpept"/>
</dbReference>
<dbReference type="Gene3D" id="3.40.710.10">
    <property type="entry name" value="DD-peptidase/beta-lactamase superfamily"/>
    <property type="match status" value="1"/>
</dbReference>
<feature type="domain" description="Penicillin-binding protein transpeptidase" evidence="4">
    <location>
        <begin position="335"/>
        <end position="503"/>
    </location>
</feature>
<dbReference type="InterPro" id="IPR005311">
    <property type="entry name" value="PBP_dimer"/>
</dbReference>
<dbReference type="Pfam" id="PF05223">
    <property type="entry name" value="MecA_N"/>
    <property type="match status" value="1"/>
</dbReference>
<evidence type="ECO:0000259" key="4">
    <source>
        <dbReference type="Pfam" id="PF00905"/>
    </source>
</evidence>
<keyword evidence="3" id="KW-0472">Membrane</keyword>
<protein>
    <submittedName>
        <fullName evidence="7">Penicillin-binding transpeptidase domain-containing protein</fullName>
    </submittedName>
</protein>
<evidence type="ECO:0000256" key="3">
    <source>
        <dbReference type="ARBA" id="ARBA00023136"/>
    </source>
</evidence>
<evidence type="ECO:0000313" key="7">
    <source>
        <dbReference type="EMBL" id="XAN09033.1"/>
    </source>
</evidence>
<comment type="similarity">
    <text evidence="2">Belongs to the transpeptidase family.</text>
</comment>
<evidence type="ECO:0000256" key="2">
    <source>
        <dbReference type="ARBA" id="ARBA00007171"/>
    </source>
</evidence>
<evidence type="ECO:0000259" key="6">
    <source>
        <dbReference type="Pfam" id="PF05223"/>
    </source>
</evidence>
<evidence type="ECO:0000313" key="8">
    <source>
        <dbReference type="Proteomes" id="UP001442841"/>
    </source>
</evidence>
<dbReference type="InterPro" id="IPR001460">
    <property type="entry name" value="PCN-bd_Tpept"/>
</dbReference>
<dbReference type="PANTHER" id="PTHR30627:SF24">
    <property type="entry name" value="PENICILLIN-BINDING PROTEIN 4B"/>
    <property type="match status" value="1"/>
</dbReference>
<keyword evidence="8" id="KW-1185">Reference proteome</keyword>
<reference evidence="7 8" key="1">
    <citation type="submission" date="2024-04" db="EMBL/GenBank/DDBJ databases">
        <title>Isolation of an actinomycete strain from pig manure.</title>
        <authorList>
            <person name="Gong T."/>
            <person name="Yu Z."/>
            <person name="An M."/>
            <person name="Wei C."/>
            <person name="Yang W."/>
            <person name="Liu L."/>
        </authorList>
    </citation>
    <scope>NUCLEOTIDE SEQUENCE [LARGE SCALE GENOMIC DNA]</scope>
    <source>
        <strain evidence="7 8">ZF39</strain>
    </source>
</reference>
<dbReference type="InterPro" id="IPR012338">
    <property type="entry name" value="Beta-lactam/transpept-like"/>
</dbReference>
<dbReference type="PANTHER" id="PTHR30627">
    <property type="entry name" value="PEPTIDOGLYCAN D,D-TRANSPEPTIDASE"/>
    <property type="match status" value="1"/>
</dbReference>
<comment type="subcellular location">
    <subcellularLocation>
        <location evidence="1">Membrane</location>
    </subcellularLocation>
</comment>
<dbReference type="Gene3D" id="3.90.1310.10">
    <property type="entry name" value="Penicillin-binding protein 2a (Domain 2)"/>
    <property type="match status" value="1"/>
</dbReference>
<dbReference type="InterPro" id="IPR007887">
    <property type="entry name" value="MecA_N"/>
</dbReference>
<organism evidence="7 8">
    <name type="scientific">Ammonicoccus fulvus</name>
    <dbReference type="NCBI Taxonomy" id="3138240"/>
    <lineage>
        <taxon>Bacteria</taxon>
        <taxon>Bacillati</taxon>
        <taxon>Actinomycetota</taxon>
        <taxon>Actinomycetes</taxon>
        <taxon>Propionibacteriales</taxon>
        <taxon>Propionibacteriaceae</taxon>
        <taxon>Ammonicoccus</taxon>
    </lineage>
</organism>
<proteinExistence type="inferred from homology"/>
<dbReference type="SUPFAM" id="SSF56519">
    <property type="entry name" value="Penicillin binding protein dimerisation domain"/>
    <property type="match status" value="1"/>
</dbReference>
<dbReference type="EMBL" id="CP154795">
    <property type="protein sequence ID" value="XAN09033.1"/>
    <property type="molecule type" value="Genomic_DNA"/>
</dbReference>
<dbReference type="Pfam" id="PF00905">
    <property type="entry name" value="Transpeptidase"/>
    <property type="match status" value="1"/>
</dbReference>
<dbReference type="SUPFAM" id="SSF56601">
    <property type="entry name" value="beta-lactamase/transpeptidase-like"/>
    <property type="match status" value="1"/>
</dbReference>
<sequence length="596" mass="61399">MLLAGCAGGGESQPASTAKDAATSLATALSAGNLDGIQINQGEPDPDLEAVYGGMNGLLPAVSVAHVSPTPNVATVKLAYAWPLSSPWTYETEAVLVKDGDNWKLNWAPTVLHPRLTSTNRLERQRGEASERGNITGLGSAVLVEALPVQMLGLDKTGLDQPTVEDSARRVADKAKIDPEAYLKKVHAAGPTAFVDATPVRQSELPADFLAIKGAAMRTVTVPAPKTTGFAQALLGRVGYATAEQAAEVGNTVNEGDIIGVSGLQKTYDKELRGSTGNRVFLADRAEAPGAGRATTSNIVADFPDVPGQSLSTTIDDDVQTAAEEALASVKVPASVAVVNTETGAILAAADSAEARRTDASMTQPVRPGLAGSPVTALALIRSGVDLNERVTCEKQVVVGDRTIENADNYRGGNGQMTLARAIAVQCETAIAAAHTRLDAAKVPEAAKSLGLGATYDIGVPMNLGEAAAPTGDVAKAEALLGTNEGYQASAIGLAAMAASVKAKQPVVPFVVPGREFRTEGAVPLTDAEVKALDDLMRTNAGSYSPLSRVVTGTADGRSWAVGFGTDYALAVVLTDDKNTSTTTAQIARRVATAAR</sequence>